<evidence type="ECO:0000256" key="8">
    <source>
        <dbReference type="ARBA" id="ARBA00023237"/>
    </source>
</evidence>
<dbReference type="PROSITE" id="PS52016">
    <property type="entry name" value="TONB_DEPENDENT_REC_3"/>
    <property type="match status" value="1"/>
</dbReference>
<dbReference type="InterPro" id="IPR012910">
    <property type="entry name" value="Plug_dom"/>
</dbReference>
<evidence type="ECO:0000256" key="4">
    <source>
        <dbReference type="ARBA" id="ARBA00022692"/>
    </source>
</evidence>
<dbReference type="EMBL" id="CP117411">
    <property type="protein sequence ID" value="WCT73791.1"/>
    <property type="molecule type" value="Genomic_DNA"/>
</dbReference>
<reference evidence="15 16" key="1">
    <citation type="submission" date="2023-02" db="EMBL/GenBank/DDBJ databases">
        <title>Genome sequence of Sphingomonas naphthae.</title>
        <authorList>
            <person name="Kim S."/>
            <person name="Heo J."/>
            <person name="Kwon S.-W."/>
        </authorList>
    </citation>
    <scope>NUCLEOTIDE SEQUENCE [LARGE SCALE GENOMIC DNA]</scope>
    <source>
        <strain evidence="15 16">KACC 18716</strain>
    </source>
</reference>
<keyword evidence="8 9" id="KW-0998">Cell outer membrane</keyword>
<feature type="chain" id="PRO_5045190183" evidence="12">
    <location>
        <begin position="24"/>
        <end position="945"/>
    </location>
</feature>
<evidence type="ECO:0000256" key="7">
    <source>
        <dbReference type="ARBA" id="ARBA00023136"/>
    </source>
</evidence>
<dbReference type="InterPro" id="IPR039426">
    <property type="entry name" value="TonB-dep_rcpt-like"/>
</dbReference>
<keyword evidence="7 9" id="KW-0472">Membrane</keyword>
<evidence type="ECO:0000256" key="2">
    <source>
        <dbReference type="ARBA" id="ARBA00022448"/>
    </source>
</evidence>
<dbReference type="Gene3D" id="2.170.130.10">
    <property type="entry name" value="TonB-dependent receptor, plug domain"/>
    <property type="match status" value="1"/>
</dbReference>
<evidence type="ECO:0000259" key="13">
    <source>
        <dbReference type="Pfam" id="PF00593"/>
    </source>
</evidence>
<keyword evidence="4 9" id="KW-0812">Transmembrane</keyword>
<dbReference type="SUPFAM" id="SSF56935">
    <property type="entry name" value="Porins"/>
    <property type="match status" value="1"/>
</dbReference>
<evidence type="ECO:0000256" key="1">
    <source>
        <dbReference type="ARBA" id="ARBA00004571"/>
    </source>
</evidence>
<gene>
    <name evidence="15" type="ORF">PQ455_00730</name>
</gene>
<evidence type="ECO:0000313" key="15">
    <source>
        <dbReference type="EMBL" id="WCT73791.1"/>
    </source>
</evidence>
<dbReference type="InterPro" id="IPR000531">
    <property type="entry name" value="Beta-barrel_TonB"/>
</dbReference>
<evidence type="ECO:0000256" key="12">
    <source>
        <dbReference type="SAM" id="SignalP"/>
    </source>
</evidence>
<keyword evidence="3 9" id="KW-1134">Transmembrane beta strand</keyword>
<keyword evidence="15" id="KW-0675">Receptor</keyword>
<dbReference type="RefSeq" id="WP_273688299.1">
    <property type="nucleotide sequence ID" value="NZ_CP117411.1"/>
</dbReference>
<evidence type="ECO:0000256" key="6">
    <source>
        <dbReference type="ARBA" id="ARBA00023077"/>
    </source>
</evidence>
<dbReference type="Pfam" id="PF07715">
    <property type="entry name" value="Plug"/>
    <property type="match status" value="1"/>
</dbReference>
<dbReference type="InterPro" id="IPR037066">
    <property type="entry name" value="Plug_dom_sf"/>
</dbReference>
<proteinExistence type="inferred from homology"/>
<evidence type="ECO:0000313" key="16">
    <source>
        <dbReference type="Proteomes" id="UP001220395"/>
    </source>
</evidence>
<feature type="signal peptide" evidence="12">
    <location>
        <begin position="1"/>
        <end position="23"/>
    </location>
</feature>
<evidence type="ECO:0000256" key="3">
    <source>
        <dbReference type="ARBA" id="ARBA00022452"/>
    </source>
</evidence>
<evidence type="ECO:0000256" key="5">
    <source>
        <dbReference type="ARBA" id="ARBA00022729"/>
    </source>
</evidence>
<feature type="domain" description="TonB-dependent receptor-like beta-barrel" evidence="13">
    <location>
        <begin position="393"/>
        <end position="908"/>
    </location>
</feature>
<dbReference type="PANTHER" id="PTHR47234:SF2">
    <property type="entry name" value="TONB-DEPENDENT RECEPTOR"/>
    <property type="match status" value="1"/>
</dbReference>
<organism evidence="15 16">
    <name type="scientific">Sphingomonas naphthae</name>
    <dbReference type="NCBI Taxonomy" id="1813468"/>
    <lineage>
        <taxon>Bacteria</taxon>
        <taxon>Pseudomonadati</taxon>
        <taxon>Pseudomonadota</taxon>
        <taxon>Alphaproteobacteria</taxon>
        <taxon>Sphingomonadales</taxon>
        <taxon>Sphingomonadaceae</taxon>
        <taxon>Sphingomonas</taxon>
    </lineage>
</organism>
<feature type="short sequence motif" description="TonB C-terminal box" evidence="10">
    <location>
        <begin position="928"/>
        <end position="945"/>
    </location>
</feature>
<dbReference type="PROSITE" id="PS01156">
    <property type="entry name" value="TONB_DEPENDENT_REC_2"/>
    <property type="match status" value="1"/>
</dbReference>
<dbReference type="Proteomes" id="UP001220395">
    <property type="component" value="Chromosome"/>
</dbReference>
<comment type="subcellular location">
    <subcellularLocation>
        <location evidence="1 9">Cell outer membrane</location>
        <topology evidence="1 9">Multi-pass membrane protein</topology>
    </subcellularLocation>
</comment>
<comment type="similarity">
    <text evidence="9 11">Belongs to the TonB-dependent receptor family.</text>
</comment>
<evidence type="ECO:0000256" key="9">
    <source>
        <dbReference type="PROSITE-ProRule" id="PRU01360"/>
    </source>
</evidence>
<accession>A0ABY7TLD9</accession>
<protein>
    <submittedName>
        <fullName evidence="15">TonB-dependent receptor</fullName>
    </submittedName>
</protein>
<evidence type="ECO:0000259" key="14">
    <source>
        <dbReference type="Pfam" id="PF07715"/>
    </source>
</evidence>
<keyword evidence="6 11" id="KW-0798">TonB box</keyword>
<dbReference type="Pfam" id="PF00593">
    <property type="entry name" value="TonB_dep_Rec_b-barrel"/>
    <property type="match status" value="1"/>
</dbReference>
<dbReference type="InterPro" id="IPR010917">
    <property type="entry name" value="TonB_rcpt_CS"/>
</dbReference>
<dbReference type="InterPro" id="IPR036942">
    <property type="entry name" value="Beta-barrel_TonB_sf"/>
</dbReference>
<keyword evidence="2 9" id="KW-0813">Transport</keyword>
<keyword evidence="5 12" id="KW-0732">Signal</keyword>
<dbReference type="PANTHER" id="PTHR47234">
    <property type="match status" value="1"/>
</dbReference>
<evidence type="ECO:0000256" key="10">
    <source>
        <dbReference type="PROSITE-ProRule" id="PRU10144"/>
    </source>
</evidence>
<evidence type="ECO:0000256" key="11">
    <source>
        <dbReference type="RuleBase" id="RU003357"/>
    </source>
</evidence>
<feature type="domain" description="TonB-dependent receptor plug" evidence="14">
    <location>
        <begin position="56"/>
        <end position="173"/>
    </location>
</feature>
<name>A0ABY7TLD9_9SPHN</name>
<dbReference type="Gene3D" id="2.40.170.20">
    <property type="entry name" value="TonB-dependent receptor, beta-barrel domain"/>
    <property type="match status" value="1"/>
</dbReference>
<keyword evidence="16" id="KW-1185">Reference proteome</keyword>
<sequence>MGRRIFAGAGILAIATSAQFAAAQVQGAAAGDGAAQAAEAEIVITASRTGASGFRAPTPTTVVGAQALEQRQATNVADVLQELPAFKPSSSPSANGIKTQLPGTNQADLRSLGANRTLVLVDGMRVVPQAPANNTGVTVSPDLNQIPALMVERIDVVTGGASAQWGSDAVGGVVNVLLRKKFDGLKLTAQAGVSELGDAAQRRVGGVGGLNLLDDRLHIVAALDYTSSDEVGDLYTRDWGRRENQIVTNSASATNGLPVNLIVPGVRFYSSPDLLVTSSTVAAFRNRTFTGGQLVPFDAGSLIGGQATIGGQGFSQALNVSLVPGVRRLDPYARVQFDVSDAAKLYVVGSYSKLRSTLTPLPSRITGGTIRSDNAYLRQLYPAVAAALGSAGTLTFNRVNYDFYPQGRNGRIVVKNETPHIAGGIEGDLGGGWRYDAHVGWGRNTYRNTASGIGIRQRETFATDAVLFNGAITCRALVPGSTTYNPTAAAGCVPINLFGAGSPSAEAIGYVTGTSRAKAVYTQTTAAANVHGEPFETWAGPVALAAGVEYRREKEAVTADAIAAAGGFEIANAGPFRGDFDVKEGYVEALVPLLRDSPLGRSLDINGAVRVADYSSVGRQTTWKAGATYEPIRGIRLRGTASLDIRAPALFELFSPGSVANNTVSVRNPANGISYSANIPVNISRGNADLNAERSHTYTGGIVLEPAFAPGLSLSVDYYDIEVKDAITTLTSTAAGSLCNSGDSYYCSAFTFGATGAPTALNLGVQNLASVRVKGFDAVLAYRLPLHRLASSLPGTIEVNITGTRTADVLVDTGTGSGAVDRAGENSSLNTYATPSTRFTASTTYSVGGFSGTVQTNFISAGTIDNLYNSSAATTASRNHVPAFAYVNLFANQKVGDRFELFASIRNVLNTDPPAVPNPQLYTGTNGTYYDTIGRYFTAGVRVTF</sequence>